<dbReference type="PANTHER" id="PTHR46333:SF2">
    <property type="entry name" value="CYTOKINESIS PROTEIN 3"/>
    <property type="match status" value="1"/>
</dbReference>
<gene>
    <name evidence="3" type="ORF">GCM10011416_14370</name>
</gene>
<dbReference type="RefSeq" id="WP_188598641.1">
    <property type="nucleotide sequence ID" value="NZ_BMJW01000002.1"/>
</dbReference>
<comment type="caution">
    <text evidence="3">The sequence shown here is derived from an EMBL/GenBank/DDBJ whole genome shotgun (WGS) entry which is preliminary data.</text>
</comment>
<feature type="domain" description="Transglutaminase-like" evidence="2">
    <location>
        <begin position="93"/>
        <end position="159"/>
    </location>
</feature>
<dbReference type="GO" id="GO:0005737">
    <property type="term" value="C:cytoplasm"/>
    <property type="evidence" value="ECO:0007669"/>
    <property type="project" value="TreeGrafter"/>
</dbReference>
<dbReference type="Pfam" id="PF01841">
    <property type="entry name" value="Transglut_core"/>
    <property type="match status" value="1"/>
</dbReference>
<dbReference type="SUPFAM" id="SSF54001">
    <property type="entry name" value="Cysteine proteinases"/>
    <property type="match status" value="1"/>
</dbReference>
<proteinExistence type="predicted"/>
<dbReference type="PANTHER" id="PTHR46333">
    <property type="entry name" value="CYTOKINESIS PROTEIN 3"/>
    <property type="match status" value="1"/>
</dbReference>
<dbReference type="AlphaFoldDB" id="A0A917MDS3"/>
<reference evidence="3" key="2">
    <citation type="submission" date="2020-09" db="EMBL/GenBank/DDBJ databases">
        <authorList>
            <person name="Sun Q."/>
            <person name="Zhou Y."/>
        </authorList>
    </citation>
    <scope>NUCLEOTIDE SEQUENCE</scope>
    <source>
        <strain evidence="3">CGMCC 1.15763</strain>
    </source>
</reference>
<evidence type="ECO:0000256" key="1">
    <source>
        <dbReference type="SAM" id="SignalP"/>
    </source>
</evidence>
<keyword evidence="1" id="KW-0732">Signal</keyword>
<dbReference type="InterPro" id="IPR038765">
    <property type="entry name" value="Papain-like_cys_pep_sf"/>
</dbReference>
<dbReference type="InterPro" id="IPR002931">
    <property type="entry name" value="Transglutaminase-like"/>
</dbReference>
<sequence length="227" mass="26353">MNRVKLITLLIVCLFSFQSNGQNLTNRKLIKIAKNAPDSISGFASDIADYFKTKTKDPKELVFLFSYWIGQNISYNVEKHLTGDTTYTDIWDTLKTKKTMCQGFSELFSEICYWADIESEIIVGYAKGIDFNGKPLKGTNHIWNAVLINNKWELVDITWAVGFIDFRNGKYVFNKKFRKQYIFAKPDDLIITHLPVKSKWQLSTSSITFNEFFSDVHEKKRQSAFNH</sequence>
<dbReference type="Proteomes" id="UP000633278">
    <property type="component" value="Unassembled WGS sequence"/>
</dbReference>
<dbReference type="SMART" id="SM00460">
    <property type="entry name" value="TGc"/>
    <property type="match status" value="1"/>
</dbReference>
<evidence type="ECO:0000313" key="4">
    <source>
        <dbReference type="Proteomes" id="UP000633278"/>
    </source>
</evidence>
<evidence type="ECO:0000313" key="3">
    <source>
        <dbReference type="EMBL" id="GGG97478.1"/>
    </source>
</evidence>
<feature type="signal peptide" evidence="1">
    <location>
        <begin position="1"/>
        <end position="21"/>
    </location>
</feature>
<keyword evidence="4" id="KW-1185">Reference proteome</keyword>
<dbReference type="InterPro" id="IPR052557">
    <property type="entry name" value="CAP/Cytokinesis_protein"/>
</dbReference>
<organism evidence="3 4">
    <name type="scientific">Polaribacter pacificus</name>
    <dbReference type="NCBI Taxonomy" id="1775173"/>
    <lineage>
        <taxon>Bacteria</taxon>
        <taxon>Pseudomonadati</taxon>
        <taxon>Bacteroidota</taxon>
        <taxon>Flavobacteriia</taxon>
        <taxon>Flavobacteriales</taxon>
        <taxon>Flavobacteriaceae</taxon>
    </lineage>
</organism>
<dbReference type="EMBL" id="BMJW01000002">
    <property type="protein sequence ID" value="GGG97478.1"/>
    <property type="molecule type" value="Genomic_DNA"/>
</dbReference>
<reference evidence="3" key="1">
    <citation type="journal article" date="2014" name="Int. J. Syst. Evol. Microbiol.">
        <title>Complete genome sequence of Corynebacterium casei LMG S-19264T (=DSM 44701T), isolated from a smear-ripened cheese.</title>
        <authorList>
            <consortium name="US DOE Joint Genome Institute (JGI-PGF)"/>
            <person name="Walter F."/>
            <person name="Albersmeier A."/>
            <person name="Kalinowski J."/>
            <person name="Ruckert C."/>
        </authorList>
    </citation>
    <scope>NUCLEOTIDE SEQUENCE</scope>
    <source>
        <strain evidence="3">CGMCC 1.15763</strain>
    </source>
</reference>
<accession>A0A917MDS3</accession>
<dbReference type="Gene3D" id="3.10.620.30">
    <property type="match status" value="1"/>
</dbReference>
<name>A0A917MDS3_9FLAO</name>
<feature type="chain" id="PRO_5037334332" description="Transglutaminase-like domain-containing protein" evidence="1">
    <location>
        <begin position="22"/>
        <end position="227"/>
    </location>
</feature>
<protein>
    <recommendedName>
        <fullName evidence="2">Transglutaminase-like domain-containing protein</fullName>
    </recommendedName>
</protein>
<evidence type="ECO:0000259" key="2">
    <source>
        <dbReference type="SMART" id="SM00460"/>
    </source>
</evidence>